<dbReference type="AlphaFoldDB" id="B9M1L3"/>
<protein>
    <submittedName>
        <fullName evidence="10">Carbon starvation protein CstA</fullName>
    </submittedName>
</protein>
<dbReference type="InterPro" id="IPR051605">
    <property type="entry name" value="CstA"/>
</dbReference>
<dbReference type="STRING" id="316067.Geob_2746"/>
<dbReference type="Proteomes" id="UP000007721">
    <property type="component" value="Chromosome"/>
</dbReference>
<accession>B9M1L3</accession>
<keyword evidence="3" id="KW-0813">Transport</keyword>
<dbReference type="PANTHER" id="PTHR30252:SF3">
    <property type="entry name" value="PYRUVATE_PROTON SYMPORTER BTST"/>
    <property type="match status" value="1"/>
</dbReference>
<evidence type="ECO:0000256" key="6">
    <source>
        <dbReference type="ARBA" id="ARBA00022989"/>
    </source>
</evidence>
<feature type="transmembrane region" description="Helical" evidence="8">
    <location>
        <begin position="490"/>
        <end position="515"/>
    </location>
</feature>
<evidence type="ECO:0000259" key="9">
    <source>
        <dbReference type="Pfam" id="PF02554"/>
    </source>
</evidence>
<dbReference type="EMBL" id="CP001390">
    <property type="protein sequence ID" value="ACM21095.1"/>
    <property type="molecule type" value="Genomic_DNA"/>
</dbReference>
<evidence type="ECO:0000256" key="5">
    <source>
        <dbReference type="ARBA" id="ARBA00022692"/>
    </source>
</evidence>
<evidence type="ECO:0000313" key="11">
    <source>
        <dbReference type="Proteomes" id="UP000007721"/>
    </source>
</evidence>
<keyword evidence="5 8" id="KW-0812">Transmembrane</keyword>
<feature type="transmembrane region" description="Helical" evidence="8">
    <location>
        <begin position="86"/>
        <end position="109"/>
    </location>
</feature>
<feature type="transmembrane region" description="Helical" evidence="8">
    <location>
        <begin position="160"/>
        <end position="180"/>
    </location>
</feature>
<feature type="domain" description="CstA N-terminal" evidence="9">
    <location>
        <begin position="4"/>
        <end position="541"/>
    </location>
</feature>
<dbReference type="OrthoDB" id="9761224at2"/>
<feature type="transmembrane region" description="Helical" evidence="8">
    <location>
        <begin position="464"/>
        <end position="484"/>
    </location>
</feature>
<name>B9M1L3_GEODF</name>
<dbReference type="PANTHER" id="PTHR30252">
    <property type="entry name" value="INNER MEMBRANE PEPTIDE TRANSPORTER"/>
    <property type="match status" value="1"/>
</dbReference>
<dbReference type="eggNOG" id="COG1966">
    <property type="taxonomic scope" value="Bacteria"/>
</dbReference>
<feature type="transmembrane region" description="Helical" evidence="8">
    <location>
        <begin position="293"/>
        <end position="313"/>
    </location>
</feature>
<dbReference type="RefSeq" id="WP_012647823.1">
    <property type="nucleotide sequence ID" value="NC_011979.1"/>
</dbReference>
<dbReference type="GO" id="GO:0005886">
    <property type="term" value="C:plasma membrane"/>
    <property type="evidence" value="ECO:0007669"/>
    <property type="project" value="UniProtKB-SubCell"/>
</dbReference>
<dbReference type="HOGENOM" id="CLU_010531_2_0_7"/>
<evidence type="ECO:0000256" key="4">
    <source>
        <dbReference type="ARBA" id="ARBA00022475"/>
    </source>
</evidence>
<keyword evidence="4" id="KW-1003">Cell membrane</keyword>
<feature type="transmembrane region" description="Helical" evidence="8">
    <location>
        <begin position="420"/>
        <end position="443"/>
    </location>
</feature>
<feature type="transmembrane region" description="Helical" evidence="8">
    <location>
        <begin position="226"/>
        <end position="244"/>
    </location>
</feature>
<feature type="transmembrane region" description="Helical" evidence="8">
    <location>
        <begin position="333"/>
        <end position="354"/>
    </location>
</feature>
<comment type="similarity">
    <text evidence="2">Belongs to the peptide transporter carbon starvation (CstA) (TC 2.A.114) family.</text>
</comment>
<comment type="subcellular location">
    <subcellularLocation>
        <location evidence="1">Cell membrane</location>
        <topology evidence="1">Multi-pass membrane protein</topology>
    </subcellularLocation>
</comment>
<feature type="transmembrane region" description="Helical" evidence="8">
    <location>
        <begin position="130"/>
        <end position="154"/>
    </location>
</feature>
<dbReference type="KEGG" id="geo:Geob_2746"/>
<evidence type="ECO:0000256" key="7">
    <source>
        <dbReference type="ARBA" id="ARBA00023136"/>
    </source>
</evidence>
<sequence>MSVIYLLVSALCVLALAYRYYSAFIAAKVLMLDDRNVTPAVSCNDGKDYVPTNKWVVFGHHFAAIAGAGPLIGPTLAAQYGWGPGFFWILLGSVFAGCVHDMVILFASIRHQGQSLSVIAKRDVSRLTGITTAFVTLFIIIVALAGLAVAVANALYNNPWGVFTIGMTIPIAMVVGVYMFKVRPGAILSGTVFGVIAVLAAVYFGAPLAQSSIAPWFTFSKESLSIILPVYGFCAAALPVWLLLAPRDYLSTYMKIAVIGGLALGLLLVNPTVQMPFVTRFISGSGPIIPGPVWPYVFITIACGAISGFHALIGSGTTPKMLEKETEVRMVSYGAMLTEAFIGLMALLAAVTLVPNDYFAINTSSAAFAKLNMPVKNLPELCSLVGLDVAHRPGGAISLAVSTAYIFSSIGEGLQHTMKYWFQFIIMFEALFILTTIDAGTRVARYILQDILGHLHAPFKQTNWIPGVILTSGAVSFAWGYILYTGDVSSIWPMFGVTNQTLAALALAIGTTIILRISAKKHYALITALPCAFITVTTFAAGFMNIKLYLAKGMMLNTVLSIVIIALVTVIIVDNVRVWLTLLKTAKPVGMNDEREKIYCPVVSPHAPDDLPLA</sequence>
<keyword evidence="11" id="KW-1185">Reference proteome</keyword>
<proteinExistence type="inferred from homology"/>
<dbReference type="InterPro" id="IPR003706">
    <property type="entry name" value="CstA_N"/>
</dbReference>
<dbReference type="Pfam" id="PF02554">
    <property type="entry name" value="CstA"/>
    <property type="match status" value="1"/>
</dbReference>
<keyword evidence="6 8" id="KW-1133">Transmembrane helix</keyword>
<evidence type="ECO:0000256" key="1">
    <source>
        <dbReference type="ARBA" id="ARBA00004651"/>
    </source>
</evidence>
<evidence type="ECO:0000256" key="3">
    <source>
        <dbReference type="ARBA" id="ARBA00022448"/>
    </source>
</evidence>
<feature type="transmembrane region" description="Helical" evidence="8">
    <location>
        <begin position="256"/>
        <end position="273"/>
    </location>
</feature>
<feature type="transmembrane region" description="Helical" evidence="8">
    <location>
        <begin position="187"/>
        <end position="206"/>
    </location>
</feature>
<feature type="transmembrane region" description="Helical" evidence="8">
    <location>
        <begin position="555"/>
        <end position="573"/>
    </location>
</feature>
<feature type="transmembrane region" description="Helical" evidence="8">
    <location>
        <begin position="522"/>
        <end position="543"/>
    </location>
</feature>
<evidence type="ECO:0000313" key="10">
    <source>
        <dbReference type="EMBL" id="ACM21095.1"/>
    </source>
</evidence>
<keyword evidence="7 8" id="KW-0472">Membrane</keyword>
<reference evidence="10 11" key="1">
    <citation type="submission" date="2009-01" db="EMBL/GenBank/DDBJ databases">
        <title>Complete sequence of Geobacter sp. FRC-32.</title>
        <authorList>
            <consortium name="US DOE Joint Genome Institute"/>
            <person name="Lucas S."/>
            <person name="Copeland A."/>
            <person name="Lapidus A."/>
            <person name="Glavina del Rio T."/>
            <person name="Dalin E."/>
            <person name="Tice H."/>
            <person name="Bruce D."/>
            <person name="Goodwin L."/>
            <person name="Pitluck S."/>
            <person name="Saunders E."/>
            <person name="Brettin T."/>
            <person name="Detter J.C."/>
            <person name="Han C."/>
            <person name="Larimer F."/>
            <person name="Land M."/>
            <person name="Hauser L."/>
            <person name="Kyrpides N."/>
            <person name="Ovchinnikova G."/>
            <person name="Kostka J."/>
            <person name="Richardson P."/>
        </authorList>
    </citation>
    <scope>NUCLEOTIDE SEQUENCE [LARGE SCALE GENOMIC DNA]</scope>
    <source>
        <strain evidence="11">DSM 22248 / JCM 15807 / FRC-32</strain>
    </source>
</reference>
<gene>
    <name evidence="10" type="primary">cstA-1</name>
    <name evidence="10" type="ordered locus">Geob_2746</name>
</gene>
<evidence type="ECO:0000256" key="8">
    <source>
        <dbReference type="SAM" id="Phobius"/>
    </source>
</evidence>
<evidence type="ECO:0000256" key="2">
    <source>
        <dbReference type="ARBA" id="ARBA00007755"/>
    </source>
</evidence>
<dbReference type="GO" id="GO:0009267">
    <property type="term" value="P:cellular response to starvation"/>
    <property type="evidence" value="ECO:0007669"/>
    <property type="project" value="InterPro"/>
</dbReference>
<organism evidence="10 11">
    <name type="scientific">Geotalea daltonii (strain DSM 22248 / JCM 15807 / FRC-32)</name>
    <name type="common">Geobacter daltonii</name>
    <dbReference type="NCBI Taxonomy" id="316067"/>
    <lineage>
        <taxon>Bacteria</taxon>
        <taxon>Pseudomonadati</taxon>
        <taxon>Thermodesulfobacteriota</taxon>
        <taxon>Desulfuromonadia</taxon>
        <taxon>Geobacterales</taxon>
        <taxon>Geobacteraceae</taxon>
        <taxon>Geotalea</taxon>
    </lineage>
</organism>